<dbReference type="SUPFAM" id="SSF54427">
    <property type="entry name" value="NTF2-like"/>
    <property type="match status" value="1"/>
</dbReference>
<reference evidence="15" key="1">
    <citation type="journal article" date="2016" name="Nature">
        <title>The genome of the seagrass Zostera marina reveals angiosperm adaptation to the sea.</title>
        <authorList>
            <person name="Olsen J.L."/>
            <person name="Rouze P."/>
            <person name="Verhelst B."/>
            <person name="Lin Y.-C."/>
            <person name="Bayer T."/>
            <person name="Collen J."/>
            <person name="Dattolo E."/>
            <person name="De Paoli E."/>
            <person name="Dittami S."/>
            <person name="Maumus F."/>
            <person name="Michel G."/>
            <person name="Kersting A."/>
            <person name="Lauritano C."/>
            <person name="Lohaus R."/>
            <person name="Toepel M."/>
            <person name="Tonon T."/>
            <person name="Vanneste K."/>
            <person name="Amirebrahimi M."/>
            <person name="Brakel J."/>
            <person name="Bostroem C."/>
            <person name="Chovatia M."/>
            <person name="Grimwood J."/>
            <person name="Jenkins J.W."/>
            <person name="Jueterbock A."/>
            <person name="Mraz A."/>
            <person name="Stam W.T."/>
            <person name="Tice H."/>
            <person name="Bornberg-Bauer E."/>
            <person name="Green P.J."/>
            <person name="Pearson G.A."/>
            <person name="Procaccini G."/>
            <person name="Duarte C.M."/>
            <person name="Schmutz J."/>
            <person name="Reusch T.B.H."/>
            <person name="Van de Peer Y."/>
        </authorList>
    </citation>
    <scope>NUCLEOTIDE SEQUENCE [LARGE SCALE GENOMIC DNA]</scope>
    <source>
        <strain evidence="15">cv. Finnish</strain>
    </source>
</reference>
<dbReference type="GO" id="GO:0004708">
    <property type="term" value="F:MAP kinase kinase activity"/>
    <property type="evidence" value="ECO:0000318"/>
    <property type="project" value="GO_Central"/>
</dbReference>
<dbReference type="GO" id="GO:0051707">
    <property type="term" value="P:response to other organism"/>
    <property type="evidence" value="ECO:0007669"/>
    <property type="project" value="UniProtKB-ARBA"/>
</dbReference>
<dbReference type="Pfam" id="PF00069">
    <property type="entry name" value="Pkinase"/>
    <property type="match status" value="1"/>
</dbReference>
<dbReference type="InterPro" id="IPR032710">
    <property type="entry name" value="NTF2-like_dom_sf"/>
</dbReference>
<dbReference type="InterPro" id="IPR008271">
    <property type="entry name" value="Ser/Thr_kinase_AS"/>
</dbReference>
<dbReference type="FunFam" id="3.10.450.50:FF:000012">
    <property type="entry name" value="Mitogen-activated protein kinase kinase 3"/>
    <property type="match status" value="1"/>
</dbReference>
<keyword evidence="1" id="KW-0723">Serine/threonine-protein kinase</keyword>
<dbReference type="Gene3D" id="1.10.510.10">
    <property type="entry name" value="Transferase(Phosphotransferase) domain 1"/>
    <property type="match status" value="1"/>
</dbReference>
<dbReference type="PROSITE" id="PS00108">
    <property type="entry name" value="PROTEIN_KINASE_ST"/>
    <property type="match status" value="1"/>
</dbReference>
<proteinExistence type="inferred from homology"/>
<protein>
    <recommendedName>
        <fullName evidence="7">mitogen-activated protein kinase kinase</fullName>
        <ecNumber evidence="7">2.7.12.2</ecNumber>
    </recommendedName>
</protein>
<keyword evidence="2" id="KW-0808">Transferase</keyword>
<evidence type="ECO:0000259" key="12">
    <source>
        <dbReference type="PROSITE" id="PS50011"/>
    </source>
</evidence>
<dbReference type="PROSITE" id="PS00107">
    <property type="entry name" value="PROTEIN_KINASE_ATP"/>
    <property type="match status" value="1"/>
</dbReference>
<evidence type="ECO:0000256" key="1">
    <source>
        <dbReference type="ARBA" id="ARBA00022527"/>
    </source>
</evidence>
<evidence type="ECO:0000256" key="8">
    <source>
        <dbReference type="ARBA" id="ARBA00049014"/>
    </source>
</evidence>
<dbReference type="InterPro" id="IPR018222">
    <property type="entry name" value="Nuclear_transport_factor_2_euk"/>
</dbReference>
<feature type="domain" description="NTF2" evidence="13">
    <location>
        <begin position="366"/>
        <end position="516"/>
    </location>
</feature>
<feature type="domain" description="Protein kinase" evidence="12">
    <location>
        <begin position="83"/>
        <end position="339"/>
    </location>
</feature>
<evidence type="ECO:0000256" key="3">
    <source>
        <dbReference type="ARBA" id="ARBA00022741"/>
    </source>
</evidence>
<dbReference type="OrthoDB" id="10252354at2759"/>
<dbReference type="STRING" id="29655.A0A0K9PMC1"/>
<keyword evidence="4 14" id="KW-0418">Kinase</keyword>
<evidence type="ECO:0000256" key="9">
    <source>
        <dbReference type="ARBA" id="ARBA00049299"/>
    </source>
</evidence>
<dbReference type="Proteomes" id="UP000036987">
    <property type="component" value="Unassembled WGS sequence"/>
</dbReference>
<dbReference type="InterPro" id="IPR017441">
    <property type="entry name" value="Protein_kinase_ATP_BS"/>
</dbReference>
<evidence type="ECO:0000256" key="4">
    <source>
        <dbReference type="ARBA" id="ARBA00022777"/>
    </source>
</evidence>
<accession>A0A0K9PMC1</accession>
<evidence type="ECO:0000259" key="13">
    <source>
        <dbReference type="PROSITE" id="PS50177"/>
    </source>
</evidence>
<evidence type="ECO:0000313" key="14">
    <source>
        <dbReference type="EMBL" id="KMZ70096.1"/>
    </source>
</evidence>
<evidence type="ECO:0000256" key="10">
    <source>
        <dbReference type="ARBA" id="ARBA00051693"/>
    </source>
</evidence>
<dbReference type="EC" id="2.7.12.2" evidence="7"/>
<dbReference type="GO" id="GO:0005524">
    <property type="term" value="F:ATP binding"/>
    <property type="evidence" value="ECO:0007669"/>
    <property type="project" value="UniProtKB-UniRule"/>
</dbReference>
<dbReference type="GO" id="GO:0000165">
    <property type="term" value="P:MAPK cascade"/>
    <property type="evidence" value="ECO:0000318"/>
    <property type="project" value="GO_Central"/>
</dbReference>
<evidence type="ECO:0000256" key="5">
    <source>
        <dbReference type="ARBA" id="ARBA00022840"/>
    </source>
</evidence>
<dbReference type="InterPro" id="IPR011009">
    <property type="entry name" value="Kinase-like_dom_sf"/>
</dbReference>
<dbReference type="FunFam" id="3.30.200.20:FF:000527">
    <property type="entry name" value="mitogen-activated protein kinase kinase 3"/>
    <property type="match status" value="1"/>
</dbReference>
<dbReference type="CDD" id="cd06623">
    <property type="entry name" value="PKc_MAPKK_plant_like"/>
    <property type="match status" value="1"/>
</dbReference>
<comment type="similarity">
    <text evidence="6">Belongs to the protein kinase superfamily. STE Ser/Thr protein kinase family. MAP kinase kinase subfamily.</text>
</comment>
<dbReference type="FunFam" id="1.10.510.10:FF:000432">
    <property type="entry name" value="mitogen-activated protein kinase kinase 3"/>
    <property type="match status" value="1"/>
</dbReference>
<dbReference type="EMBL" id="LFYR01000729">
    <property type="protein sequence ID" value="KMZ70096.1"/>
    <property type="molecule type" value="Genomic_DNA"/>
</dbReference>
<dbReference type="SUPFAM" id="SSF56112">
    <property type="entry name" value="Protein kinase-like (PK-like)"/>
    <property type="match status" value="1"/>
</dbReference>
<organism evidence="14 15">
    <name type="scientific">Zostera marina</name>
    <name type="common">Eelgrass</name>
    <dbReference type="NCBI Taxonomy" id="29655"/>
    <lineage>
        <taxon>Eukaryota</taxon>
        <taxon>Viridiplantae</taxon>
        <taxon>Streptophyta</taxon>
        <taxon>Embryophyta</taxon>
        <taxon>Tracheophyta</taxon>
        <taxon>Spermatophyta</taxon>
        <taxon>Magnoliopsida</taxon>
        <taxon>Liliopsida</taxon>
        <taxon>Zosteraceae</taxon>
        <taxon>Zostera</taxon>
    </lineage>
</organism>
<comment type="catalytic activity">
    <reaction evidence="8">
        <text>L-seryl-[protein] + ATP = O-phospho-L-seryl-[protein] + ADP + H(+)</text>
        <dbReference type="Rhea" id="RHEA:17989"/>
        <dbReference type="Rhea" id="RHEA-COMP:9863"/>
        <dbReference type="Rhea" id="RHEA-COMP:11604"/>
        <dbReference type="ChEBI" id="CHEBI:15378"/>
        <dbReference type="ChEBI" id="CHEBI:29999"/>
        <dbReference type="ChEBI" id="CHEBI:30616"/>
        <dbReference type="ChEBI" id="CHEBI:83421"/>
        <dbReference type="ChEBI" id="CHEBI:456216"/>
        <dbReference type="EC" id="2.7.12.2"/>
    </reaction>
</comment>
<dbReference type="Gene3D" id="3.10.450.50">
    <property type="match status" value="1"/>
</dbReference>
<feature type="binding site" evidence="11">
    <location>
        <position position="112"/>
    </location>
    <ligand>
        <name>ATP</name>
        <dbReference type="ChEBI" id="CHEBI:30616"/>
    </ligand>
</feature>
<dbReference type="Gene3D" id="3.30.200.20">
    <property type="entry name" value="Phosphorylase Kinase, domain 1"/>
    <property type="match status" value="1"/>
</dbReference>
<dbReference type="GO" id="GO:0004674">
    <property type="term" value="F:protein serine/threonine kinase activity"/>
    <property type="evidence" value="ECO:0007669"/>
    <property type="project" value="UniProtKB-KW"/>
</dbReference>
<comment type="catalytic activity">
    <reaction evidence="10">
        <text>L-tyrosyl-[protein] + ATP = O-phospho-L-tyrosyl-[protein] + ADP + H(+)</text>
        <dbReference type="Rhea" id="RHEA:10596"/>
        <dbReference type="Rhea" id="RHEA-COMP:10136"/>
        <dbReference type="Rhea" id="RHEA-COMP:20101"/>
        <dbReference type="ChEBI" id="CHEBI:15378"/>
        <dbReference type="ChEBI" id="CHEBI:30616"/>
        <dbReference type="ChEBI" id="CHEBI:46858"/>
        <dbReference type="ChEBI" id="CHEBI:61978"/>
        <dbReference type="ChEBI" id="CHEBI:456216"/>
        <dbReference type="EC" id="2.7.12.2"/>
    </reaction>
</comment>
<comment type="catalytic activity">
    <reaction evidence="9">
        <text>L-threonyl-[protein] + ATP = O-phospho-L-threonyl-[protein] + ADP + H(+)</text>
        <dbReference type="Rhea" id="RHEA:46608"/>
        <dbReference type="Rhea" id="RHEA-COMP:11060"/>
        <dbReference type="Rhea" id="RHEA-COMP:11605"/>
        <dbReference type="ChEBI" id="CHEBI:15378"/>
        <dbReference type="ChEBI" id="CHEBI:30013"/>
        <dbReference type="ChEBI" id="CHEBI:30616"/>
        <dbReference type="ChEBI" id="CHEBI:61977"/>
        <dbReference type="ChEBI" id="CHEBI:456216"/>
        <dbReference type="EC" id="2.7.12.2"/>
    </reaction>
</comment>
<dbReference type="OMA" id="QFIMEPS"/>
<evidence type="ECO:0000256" key="6">
    <source>
        <dbReference type="ARBA" id="ARBA00038035"/>
    </source>
</evidence>
<gene>
    <name evidence="14" type="ORF">ZOSMA_1G00670</name>
</gene>
<comment type="caution">
    <text evidence="14">The sequence shown here is derived from an EMBL/GenBank/DDBJ whole genome shotgun (WGS) entry which is preliminary data.</text>
</comment>
<dbReference type="PROSITE" id="PS50177">
    <property type="entry name" value="NTF2_DOMAIN"/>
    <property type="match status" value="1"/>
</dbReference>
<dbReference type="SMART" id="SM00220">
    <property type="entry name" value="S_TKc"/>
    <property type="match status" value="1"/>
</dbReference>
<dbReference type="InterPro" id="IPR000719">
    <property type="entry name" value="Prot_kinase_dom"/>
</dbReference>
<keyword evidence="5 11" id="KW-0067">ATP-binding</keyword>
<evidence type="ECO:0000256" key="7">
    <source>
        <dbReference type="ARBA" id="ARBA00038999"/>
    </source>
</evidence>
<dbReference type="AlphaFoldDB" id="A0A0K9PMC1"/>
<name>A0A0K9PMC1_ZOSMR</name>
<dbReference type="PANTHER" id="PTHR48013">
    <property type="entry name" value="DUAL SPECIFICITY MITOGEN-ACTIVATED PROTEIN KINASE KINASE 5-RELATED"/>
    <property type="match status" value="1"/>
</dbReference>
<evidence type="ECO:0000313" key="15">
    <source>
        <dbReference type="Proteomes" id="UP000036987"/>
    </source>
</evidence>
<dbReference type="PROSITE" id="PS50011">
    <property type="entry name" value="PROTEIN_KINASE_DOM"/>
    <property type="match status" value="1"/>
</dbReference>
<keyword evidence="15" id="KW-1185">Reference proteome</keyword>
<sequence>MAGLEELKKKLAPLFDADKGLPTGLSIDNCDSYMVSDGGTINLLSQSCGVYNINQLGLQKRFAGSSYETDSGEKTYRCASREMQIFGAIGVGASSIVQRAIHIPSHRILALKKINIFEKDKRQQLLNEIRTLCEAPCYEGLVEFHGAFYTPDSGQISIALEYMDGGSLVDVLRVKKYIPEPVLSCMVHRLLNGLSYLHGVRHLVHRDIKPANLLINLKGEPKITDFGISAGLDNTVAMCATFVGTVTYMSPERIHNDSYSYPADIWSLGLSLLECGTGEFPYSASEGPVNLMLQILDDPSPSPPKNKFSPEFCSFIDECLQKDADARPTADQLLAHPFIKKYENDNVDLMAYVRGIFDPTQRLKDLADMLTVHYYLLFDGSDELWHHTKTLYNEGSTLSLSRNLSTGPNEIFTSLSSIRTTLAGSRPNEKLVHVVEKLQCRAHGKDGVSVRVSGSFIIGNHFLICGNGVQAEGMPNFQDLRIDLGSKRLGTFREQFVMETGNTIGCFIIAKQELYIIQN</sequence>
<evidence type="ECO:0000256" key="11">
    <source>
        <dbReference type="PROSITE-ProRule" id="PRU10141"/>
    </source>
</evidence>
<keyword evidence="3 11" id="KW-0547">Nucleotide-binding</keyword>
<dbReference type="PANTHER" id="PTHR48013:SF9">
    <property type="entry name" value="DUAL SPECIFICITY MITOGEN-ACTIVATED PROTEIN KINASE KINASE 5"/>
    <property type="match status" value="1"/>
</dbReference>
<evidence type="ECO:0000256" key="2">
    <source>
        <dbReference type="ARBA" id="ARBA00022679"/>
    </source>
</evidence>